<keyword evidence="4" id="KW-0238">DNA-binding</keyword>
<sequence>MTSASREAFEAVTAAFASLGRVCLALDAQFDIRHLSPKLDGLLGDGATSRYEGAAAEALLGSELFGAAGSIREALAAGERREGWRAWLKTEPEGARLVSVSAAPLLHVSGACDPEAAYLVVLRPADEEEVASAGVPTSFAGLVARSRPMMEVLRLVERLQHSDVSVLVTGESGVGKGVIARALHANSLRRDGPLVSVNCAALPDALLESELFGHVRGAFTGAVRDRVGRFELAAGGTLFLDEVGDLPLHLQAKLLRVLQDRTFERVGESRTIAANVRVIAATHRDLRRAVEEGRFREDLLYRLRVFPIEIPPLRARREDIEPLARYLLAQIGQRMGRTLRLSPAARRALIAHEWPGNVRELENALEYAATVAQGPALDRTDLPREIGDPPAAAPARPPGRDAGAGALVTSPPAPQEADDAAGSRRPGRDAPTREEIVAALETRRWRIADASRSLGISRTTLWRRMRELGIDR</sequence>
<dbReference type="InterPro" id="IPR025662">
    <property type="entry name" value="Sigma_54_int_dom_ATP-bd_1"/>
</dbReference>
<evidence type="ECO:0000256" key="1">
    <source>
        <dbReference type="ARBA" id="ARBA00022741"/>
    </source>
</evidence>
<dbReference type="EMBL" id="AP025591">
    <property type="protein sequence ID" value="BDG05657.1"/>
    <property type="molecule type" value="Genomic_DNA"/>
</dbReference>
<reference evidence="9" key="1">
    <citation type="journal article" date="2022" name="Int. J. Syst. Evol. Microbiol.">
        <title>Anaeromyxobacter oryzae sp. nov., Anaeromyxobacter diazotrophicus sp. nov. and Anaeromyxobacter paludicola sp. nov., isolated from paddy soils.</title>
        <authorList>
            <person name="Itoh H."/>
            <person name="Xu Z."/>
            <person name="Mise K."/>
            <person name="Masuda Y."/>
            <person name="Ushijima N."/>
            <person name="Hayakawa C."/>
            <person name="Shiratori Y."/>
            <person name="Senoo K."/>
        </authorList>
    </citation>
    <scope>NUCLEOTIDE SEQUENCE [LARGE SCALE GENOMIC DNA]</scope>
    <source>
        <strain evidence="9">Red232</strain>
    </source>
</reference>
<dbReference type="PROSITE" id="PS00675">
    <property type="entry name" value="SIGMA54_INTERACT_1"/>
    <property type="match status" value="1"/>
</dbReference>
<gene>
    <name evidence="8" type="ORF">AMOR_46530</name>
</gene>
<evidence type="ECO:0000256" key="3">
    <source>
        <dbReference type="ARBA" id="ARBA00023015"/>
    </source>
</evidence>
<dbReference type="SUPFAM" id="SSF46689">
    <property type="entry name" value="Homeodomain-like"/>
    <property type="match status" value="1"/>
</dbReference>
<dbReference type="PANTHER" id="PTHR32071">
    <property type="entry name" value="TRANSCRIPTIONAL REGULATORY PROTEIN"/>
    <property type="match status" value="1"/>
</dbReference>
<keyword evidence="2" id="KW-0067">ATP-binding</keyword>
<dbReference type="InterPro" id="IPR009057">
    <property type="entry name" value="Homeodomain-like_sf"/>
</dbReference>
<evidence type="ECO:0000313" key="8">
    <source>
        <dbReference type="EMBL" id="BDG05657.1"/>
    </source>
</evidence>
<proteinExistence type="predicted"/>
<evidence type="ECO:0000313" key="9">
    <source>
        <dbReference type="Proteomes" id="UP001162891"/>
    </source>
</evidence>
<dbReference type="InterPro" id="IPR025944">
    <property type="entry name" value="Sigma_54_int_dom_CS"/>
</dbReference>
<dbReference type="Proteomes" id="UP001162891">
    <property type="component" value="Chromosome"/>
</dbReference>
<evidence type="ECO:0000256" key="2">
    <source>
        <dbReference type="ARBA" id="ARBA00022840"/>
    </source>
</evidence>
<keyword evidence="3" id="KW-0805">Transcription regulation</keyword>
<evidence type="ECO:0000256" key="6">
    <source>
        <dbReference type="SAM" id="MobiDB-lite"/>
    </source>
</evidence>
<dbReference type="SMART" id="SM00382">
    <property type="entry name" value="AAA"/>
    <property type="match status" value="1"/>
</dbReference>
<keyword evidence="9" id="KW-1185">Reference proteome</keyword>
<dbReference type="PROSITE" id="PS50045">
    <property type="entry name" value="SIGMA54_INTERACT_4"/>
    <property type="match status" value="1"/>
</dbReference>
<evidence type="ECO:0000256" key="5">
    <source>
        <dbReference type="ARBA" id="ARBA00023163"/>
    </source>
</evidence>
<dbReference type="InterPro" id="IPR058031">
    <property type="entry name" value="AAA_lid_NorR"/>
</dbReference>
<dbReference type="PANTHER" id="PTHR32071:SF117">
    <property type="entry name" value="PTS-DEPENDENT DIHYDROXYACETONE KINASE OPERON REGULATORY PROTEIN-RELATED"/>
    <property type="match status" value="1"/>
</dbReference>
<protein>
    <recommendedName>
        <fullName evidence="7">Sigma-54 factor interaction domain-containing protein</fullName>
    </recommendedName>
</protein>
<dbReference type="Pfam" id="PF00158">
    <property type="entry name" value="Sigma54_activat"/>
    <property type="match status" value="1"/>
</dbReference>
<dbReference type="InterPro" id="IPR002078">
    <property type="entry name" value="Sigma_54_int"/>
</dbReference>
<dbReference type="RefSeq" id="WP_248354683.1">
    <property type="nucleotide sequence ID" value="NZ_AP025591.1"/>
</dbReference>
<dbReference type="PRINTS" id="PR01590">
    <property type="entry name" value="HTHFIS"/>
</dbReference>
<feature type="compositionally biased region" description="Basic and acidic residues" evidence="6">
    <location>
        <begin position="378"/>
        <end position="387"/>
    </location>
</feature>
<dbReference type="Gene3D" id="1.10.10.60">
    <property type="entry name" value="Homeodomain-like"/>
    <property type="match status" value="1"/>
</dbReference>
<dbReference type="Pfam" id="PF25601">
    <property type="entry name" value="AAA_lid_14"/>
    <property type="match status" value="1"/>
</dbReference>
<dbReference type="CDD" id="cd00009">
    <property type="entry name" value="AAA"/>
    <property type="match status" value="1"/>
</dbReference>
<organism evidence="8 9">
    <name type="scientific">Anaeromyxobacter oryzae</name>
    <dbReference type="NCBI Taxonomy" id="2918170"/>
    <lineage>
        <taxon>Bacteria</taxon>
        <taxon>Pseudomonadati</taxon>
        <taxon>Myxococcota</taxon>
        <taxon>Myxococcia</taxon>
        <taxon>Myxococcales</taxon>
        <taxon>Cystobacterineae</taxon>
        <taxon>Anaeromyxobacteraceae</taxon>
        <taxon>Anaeromyxobacter</taxon>
    </lineage>
</organism>
<feature type="domain" description="Sigma-54 factor interaction" evidence="7">
    <location>
        <begin position="142"/>
        <end position="370"/>
    </location>
</feature>
<dbReference type="PROSITE" id="PS00676">
    <property type="entry name" value="SIGMA54_INTERACT_2"/>
    <property type="match status" value="1"/>
</dbReference>
<dbReference type="Pfam" id="PF02954">
    <property type="entry name" value="HTH_8"/>
    <property type="match status" value="1"/>
</dbReference>
<evidence type="ECO:0000256" key="4">
    <source>
        <dbReference type="ARBA" id="ARBA00023125"/>
    </source>
</evidence>
<dbReference type="SUPFAM" id="SSF52540">
    <property type="entry name" value="P-loop containing nucleoside triphosphate hydrolases"/>
    <property type="match status" value="1"/>
</dbReference>
<dbReference type="InterPro" id="IPR027417">
    <property type="entry name" value="P-loop_NTPase"/>
</dbReference>
<dbReference type="Gene3D" id="3.40.50.300">
    <property type="entry name" value="P-loop containing nucleotide triphosphate hydrolases"/>
    <property type="match status" value="1"/>
</dbReference>
<keyword evidence="5" id="KW-0804">Transcription</keyword>
<dbReference type="InterPro" id="IPR003593">
    <property type="entry name" value="AAA+_ATPase"/>
</dbReference>
<accession>A0ABN6MXE1</accession>
<name>A0ABN6MXE1_9BACT</name>
<keyword evidence="1" id="KW-0547">Nucleotide-binding</keyword>
<dbReference type="InterPro" id="IPR025943">
    <property type="entry name" value="Sigma_54_int_dom_ATP-bd_2"/>
</dbReference>
<feature type="region of interest" description="Disordered" evidence="6">
    <location>
        <begin position="376"/>
        <end position="433"/>
    </location>
</feature>
<dbReference type="PROSITE" id="PS00688">
    <property type="entry name" value="SIGMA54_INTERACT_3"/>
    <property type="match status" value="1"/>
</dbReference>
<dbReference type="InterPro" id="IPR002197">
    <property type="entry name" value="HTH_Fis"/>
</dbReference>
<dbReference type="Gene3D" id="1.10.8.60">
    <property type="match status" value="1"/>
</dbReference>
<evidence type="ECO:0000259" key="7">
    <source>
        <dbReference type="PROSITE" id="PS50045"/>
    </source>
</evidence>